<dbReference type="GO" id="GO:0032259">
    <property type="term" value="P:methylation"/>
    <property type="evidence" value="ECO:0007669"/>
    <property type="project" value="UniProtKB-KW"/>
</dbReference>
<organism evidence="4 5">
    <name type="scientific">Gordonia rhizosphera NBRC 16068</name>
    <dbReference type="NCBI Taxonomy" id="1108045"/>
    <lineage>
        <taxon>Bacteria</taxon>
        <taxon>Bacillati</taxon>
        <taxon>Actinomycetota</taxon>
        <taxon>Actinomycetes</taxon>
        <taxon>Mycobacteriales</taxon>
        <taxon>Gordoniaceae</taxon>
        <taxon>Gordonia</taxon>
    </lineage>
</organism>
<proteinExistence type="predicted"/>
<dbReference type="RefSeq" id="WP_006339458.1">
    <property type="nucleotide sequence ID" value="NZ_BAHC01000245.1"/>
</dbReference>
<dbReference type="GO" id="GO:0008168">
    <property type="term" value="F:methyltransferase activity"/>
    <property type="evidence" value="ECO:0007669"/>
    <property type="project" value="UniProtKB-KW"/>
</dbReference>
<feature type="domain" description="Methyltransferase" evidence="3">
    <location>
        <begin position="67"/>
        <end position="155"/>
    </location>
</feature>
<sequence length="223" mass="23893">MNEHMHGHAHGHTHGDIDGAGSGASGPNDHGAAEWDERYSSADRLWTADVNPALVAEASGLQPGTALDVGSGEGADARWLADRGWRVVAVDISQVAVDRAREIDPRDAITWLRTDVTVDEIPGHDFGLVSLQYFPVAKSDDATVRRILDAVGPGGHLLMVAHEAEGVRAHGRNPDDYFQPDDVAALLDDNWTVLTHETRERGVAAGGGVHTHDVVLHARRNPA</sequence>
<dbReference type="PANTHER" id="PTHR43861">
    <property type="entry name" value="TRANS-ACONITATE 2-METHYLTRANSFERASE-RELATED"/>
    <property type="match status" value="1"/>
</dbReference>
<dbReference type="STRING" id="1108045.GORHZ_245_00950"/>
<dbReference type="Proteomes" id="UP000008363">
    <property type="component" value="Unassembled WGS sequence"/>
</dbReference>
<dbReference type="Gene3D" id="3.40.50.150">
    <property type="entry name" value="Vaccinia Virus protein VP39"/>
    <property type="match status" value="1"/>
</dbReference>
<dbReference type="PANTHER" id="PTHR43861:SF3">
    <property type="entry name" value="PUTATIVE (AFU_ORTHOLOGUE AFUA_2G14390)-RELATED"/>
    <property type="match status" value="1"/>
</dbReference>
<dbReference type="Pfam" id="PF13649">
    <property type="entry name" value="Methyltransf_25"/>
    <property type="match status" value="1"/>
</dbReference>
<keyword evidence="1 4" id="KW-0808">Transferase</keyword>
<dbReference type="eggNOG" id="COG0500">
    <property type="taxonomic scope" value="Bacteria"/>
</dbReference>
<dbReference type="InterPro" id="IPR029063">
    <property type="entry name" value="SAM-dependent_MTases_sf"/>
</dbReference>
<evidence type="ECO:0000313" key="4">
    <source>
        <dbReference type="EMBL" id="GAB93857.1"/>
    </source>
</evidence>
<evidence type="ECO:0000256" key="2">
    <source>
        <dbReference type="SAM" id="MobiDB-lite"/>
    </source>
</evidence>
<accession>K6WP22</accession>
<keyword evidence="4" id="KW-0489">Methyltransferase</keyword>
<gene>
    <name evidence="4" type="ORF">GORHZ_245_00950</name>
</gene>
<keyword evidence="5" id="KW-1185">Reference proteome</keyword>
<feature type="region of interest" description="Disordered" evidence="2">
    <location>
        <begin position="1"/>
        <end position="35"/>
    </location>
</feature>
<dbReference type="AlphaFoldDB" id="K6WP22"/>
<dbReference type="InterPro" id="IPR041698">
    <property type="entry name" value="Methyltransf_25"/>
</dbReference>
<comment type="caution">
    <text evidence="4">The sequence shown here is derived from an EMBL/GenBank/DDBJ whole genome shotgun (WGS) entry which is preliminary data.</text>
</comment>
<dbReference type="CDD" id="cd02440">
    <property type="entry name" value="AdoMet_MTases"/>
    <property type="match status" value="1"/>
</dbReference>
<reference evidence="4 5" key="1">
    <citation type="submission" date="2012-08" db="EMBL/GenBank/DDBJ databases">
        <title>Whole genome shotgun sequence of Gordonia rhizosphera NBRC 16068.</title>
        <authorList>
            <person name="Takarada H."/>
            <person name="Isaki S."/>
            <person name="Hosoyama A."/>
            <person name="Tsuchikane K."/>
            <person name="Katsumata H."/>
            <person name="Baba S."/>
            <person name="Ohji S."/>
            <person name="Yamazaki S."/>
            <person name="Fujita N."/>
        </authorList>
    </citation>
    <scope>NUCLEOTIDE SEQUENCE [LARGE SCALE GENOMIC DNA]</scope>
    <source>
        <strain evidence="4 5">NBRC 16068</strain>
    </source>
</reference>
<dbReference type="EMBL" id="BAHC01000245">
    <property type="protein sequence ID" value="GAB93857.1"/>
    <property type="molecule type" value="Genomic_DNA"/>
</dbReference>
<dbReference type="SUPFAM" id="SSF53335">
    <property type="entry name" value="S-adenosyl-L-methionine-dependent methyltransferases"/>
    <property type="match status" value="1"/>
</dbReference>
<protein>
    <submittedName>
        <fullName evidence="4">Putative methyltransferase</fullName>
    </submittedName>
</protein>
<name>K6WP22_9ACTN</name>
<evidence type="ECO:0000313" key="5">
    <source>
        <dbReference type="Proteomes" id="UP000008363"/>
    </source>
</evidence>
<evidence type="ECO:0000259" key="3">
    <source>
        <dbReference type="Pfam" id="PF13649"/>
    </source>
</evidence>
<evidence type="ECO:0000256" key="1">
    <source>
        <dbReference type="ARBA" id="ARBA00022679"/>
    </source>
</evidence>